<dbReference type="Pfam" id="PF08031">
    <property type="entry name" value="BBE"/>
    <property type="match status" value="1"/>
</dbReference>
<dbReference type="PANTHER" id="PTHR42973">
    <property type="entry name" value="BINDING OXIDOREDUCTASE, PUTATIVE (AFU_ORTHOLOGUE AFUA_1G17690)-RELATED"/>
    <property type="match status" value="1"/>
</dbReference>
<gene>
    <name evidence="7" type="ORF">ABN611_08000</name>
</gene>
<evidence type="ECO:0000256" key="4">
    <source>
        <dbReference type="ARBA" id="ARBA00022827"/>
    </source>
</evidence>
<accession>A0AAU7THC2</accession>
<keyword evidence="3" id="KW-0285">Flavoprotein</keyword>
<protein>
    <submittedName>
        <fullName evidence="7">FAD-binding oxidoreductase</fullName>
        <ecNumber evidence="7">1.-.-.-</ecNumber>
    </submittedName>
</protein>
<dbReference type="GO" id="GO:0071949">
    <property type="term" value="F:FAD binding"/>
    <property type="evidence" value="ECO:0007669"/>
    <property type="project" value="InterPro"/>
</dbReference>
<keyword evidence="4" id="KW-0274">FAD</keyword>
<evidence type="ECO:0000259" key="6">
    <source>
        <dbReference type="PROSITE" id="PS51387"/>
    </source>
</evidence>
<dbReference type="InterPro" id="IPR016169">
    <property type="entry name" value="FAD-bd_PCMH_sub2"/>
</dbReference>
<dbReference type="InterPro" id="IPR006094">
    <property type="entry name" value="Oxid_FAD_bind_N"/>
</dbReference>
<proteinExistence type="inferred from homology"/>
<evidence type="ECO:0000256" key="2">
    <source>
        <dbReference type="ARBA" id="ARBA00005466"/>
    </source>
</evidence>
<feature type="domain" description="FAD-binding PCMH-type" evidence="6">
    <location>
        <begin position="22"/>
        <end position="193"/>
    </location>
</feature>
<dbReference type="SUPFAM" id="SSF56176">
    <property type="entry name" value="FAD-binding/transporter-associated domain-like"/>
    <property type="match status" value="1"/>
</dbReference>
<dbReference type="InterPro" id="IPR036318">
    <property type="entry name" value="FAD-bd_PCMH-like_sf"/>
</dbReference>
<comment type="similarity">
    <text evidence="2">Belongs to the oxygen-dependent FAD-linked oxidoreductase family.</text>
</comment>
<evidence type="ECO:0000256" key="5">
    <source>
        <dbReference type="ARBA" id="ARBA00023002"/>
    </source>
</evidence>
<dbReference type="Gene3D" id="3.30.465.10">
    <property type="match status" value="1"/>
</dbReference>
<dbReference type="AlphaFoldDB" id="A0AAU7THC2"/>
<comment type="cofactor">
    <cofactor evidence="1">
        <name>FAD</name>
        <dbReference type="ChEBI" id="CHEBI:57692"/>
    </cofactor>
</comment>
<dbReference type="PROSITE" id="PS51387">
    <property type="entry name" value="FAD_PCMH"/>
    <property type="match status" value="1"/>
</dbReference>
<keyword evidence="5 7" id="KW-0560">Oxidoreductase</keyword>
<dbReference type="EC" id="1.-.-.-" evidence="7"/>
<dbReference type="InterPro" id="IPR016166">
    <property type="entry name" value="FAD-bd_PCMH"/>
</dbReference>
<dbReference type="InterPro" id="IPR050416">
    <property type="entry name" value="FAD-linked_Oxidoreductase"/>
</dbReference>
<dbReference type="InterPro" id="IPR016167">
    <property type="entry name" value="FAD-bd_PCMH_sub1"/>
</dbReference>
<organism evidence="7">
    <name type="scientific">Kribbella sp. HUAS MG21</name>
    <dbReference type="NCBI Taxonomy" id="3160966"/>
    <lineage>
        <taxon>Bacteria</taxon>
        <taxon>Bacillati</taxon>
        <taxon>Actinomycetota</taxon>
        <taxon>Actinomycetes</taxon>
        <taxon>Propionibacteriales</taxon>
        <taxon>Kribbellaceae</taxon>
        <taxon>Kribbella</taxon>
    </lineage>
</organism>
<evidence type="ECO:0000256" key="1">
    <source>
        <dbReference type="ARBA" id="ARBA00001974"/>
    </source>
</evidence>
<dbReference type="EMBL" id="CP158165">
    <property type="protein sequence ID" value="XBV26359.1"/>
    <property type="molecule type" value="Genomic_DNA"/>
</dbReference>
<sequence length="426" mass="46070">MTEYLRTGDAGYDEARTVWNAMIDRRPAVIARCASTADVAEAVRFGREHDLEIAVRCGGHNIAGLAVPEGGLMIDLTPMNEVRVDPEARRAWVQGGALLGELDKASQEYGLATTAGNVSHTGVGGLTLGGGMGWLARKYGLSCDNVLSYEVVTADGTVVRASADENAELFWGLRGGGGNFGIVTSFEFQLHETGTRALIVEFGYPKENGFEVLRGWRELNATAPREATFTANITGDSLTVGYIWVGDGGEELLPAFRALGPVTNELVDETTYLFLQTREDNVQGHRFRRYWKGHYFKSLPDEAIRALLDNPGVGASLQAYGGAIAEVPDEAAAFSHRDTQFEFVTATRWEDPAEDEARISALRGYAAALAPYAHGAYVNTLNDDPIQRAFPPAKLERLVALKTAYDPANVFHLNQNIRPAATGGAA</sequence>
<evidence type="ECO:0000313" key="7">
    <source>
        <dbReference type="EMBL" id="XBV26359.1"/>
    </source>
</evidence>
<dbReference type="GO" id="GO:0016491">
    <property type="term" value="F:oxidoreductase activity"/>
    <property type="evidence" value="ECO:0007669"/>
    <property type="project" value="UniProtKB-KW"/>
</dbReference>
<dbReference type="Gene3D" id="3.40.462.20">
    <property type="match status" value="1"/>
</dbReference>
<dbReference type="Gene3D" id="3.30.43.10">
    <property type="entry name" value="Uridine Diphospho-n-acetylenolpyruvylglucosamine Reductase, domain 2"/>
    <property type="match status" value="1"/>
</dbReference>
<dbReference type="Pfam" id="PF01565">
    <property type="entry name" value="FAD_binding_4"/>
    <property type="match status" value="1"/>
</dbReference>
<dbReference type="RefSeq" id="WP_350279158.1">
    <property type="nucleotide sequence ID" value="NZ_CP158165.1"/>
</dbReference>
<dbReference type="PANTHER" id="PTHR42973:SF39">
    <property type="entry name" value="FAD-BINDING PCMH-TYPE DOMAIN-CONTAINING PROTEIN"/>
    <property type="match status" value="1"/>
</dbReference>
<reference evidence="7" key="1">
    <citation type="submission" date="2024-06" db="EMBL/GenBank/DDBJ databases">
        <title>Kribbella sp. strain HUAS MG21 genome sequences.</title>
        <authorList>
            <person name="Mo P."/>
        </authorList>
    </citation>
    <scope>NUCLEOTIDE SEQUENCE</scope>
    <source>
        <strain evidence="7">HUAS MG21</strain>
    </source>
</reference>
<dbReference type="InterPro" id="IPR012951">
    <property type="entry name" value="BBE"/>
</dbReference>
<name>A0AAU7THC2_9ACTN</name>
<evidence type="ECO:0000256" key="3">
    <source>
        <dbReference type="ARBA" id="ARBA00022630"/>
    </source>
</evidence>